<sequence>MRFIPSPKHQKLVNNCYPTGRTPDKKPKSSETAYLIYYVNSRRSKLEKVSNYLTKKSLTDLRKKNVGNISVTLVLLNEIIKNCKENLNVFVKDFMLIMNKILADGSFNNDLSVIDLVQECFKSICINVTDTLYSGDVSFVEIFNQFVELYFKATKMLLKNNELALKGCLNISLTSGLASNPKLKYLIPECVTTVLENLCETYQQFNIINLDASEDHHLTKRLSRTHTKTFSLGNSDDGNIFIIDVLKSYFNTNETDKLTLSIKALLAHLQKTPNKDLLIFVFDGIPVQLRYIVILFLVRQLTSSSKEVKYDIVLRLLSALLTSYVGIVGLSILDIMRKLLAFQLSNIKNKVFVDQCRITISDLNAKLYYNEQTSDMLYELINRLKSGLKDEENHVIIDDLKQITHESAPASIGLDIFLDLILYLKTDQIELFKLVDSHIPPSNLITSLFRLIGQLDDVKKQSSLMKSTFENYKQFALLSGLNYYVEFENQPSIAYYLYHENAAHFLGLSDYERQTEYKKNNKVIFTKDDLKNFYSDSGSNKFSKRGLQILMSHDNSSSVDLLSQSNFSNSKLDIANTSMASDADTSNLQVPSSPLLLNHALINTRNFSSDSKSLSSSRPRAPKISDLKKAYLHTSGNGGVDRSSTIIGTESLKSRVTNITFLLSELKSSTKETNKIQDPDEEETIGMGKIDIARSSSMRINPVADLSSGIDLFPNNRESIIQNIVPEDDEFKDAAEEFNVEGNRGKLFTA</sequence>
<dbReference type="GO" id="GO:0005886">
    <property type="term" value="C:plasma membrane"/>
    <property type="evidence" value="ECO:0007669"/>
    <property type="project" value="EnsemblFungi"/>
</dbReference>
<gene>
    <name evidence="4" type="primary">TPHA0G01410</name>
    <name evidence="4" type="ordered locus">TPHA_0G01410</name>
</gene>
<keyword evidence="5" id="KW-1185">Reference proteome</keyword>
<evidence type="ECO:0000313" key="4">
    <source>
        <dbReference type="EMBL" id="CCE63978.1"/>
    </source>
</evidence>
<evidence type="ECO:0000313" key="5">
    <source>
        <dbReference type="Proteomes" id="UP000005666"/>
    </source>
</evidence>
<dbReference type="PANTHER" id="PTHR47766">
    <property type="entry name" value="PROTEIN EFR3"/>
    <property type="match status" value="1"/>
</dbReference>
<dbReference type="PANTHER" id="PTHR47766:SF1">
    <property type="entry name" value="PROTEIN EFR3"/>
    <property type="match status" value="1"/>
</dbReference>
<keyword evidence="3" id="KW-0812">Transmembrane</keyword>
<evidence type="ECO:0000256" key="1">
    <source>
        <dbReference type="ARBA" id="ARBA00010216"/>
    </source>
</evidence>
<proteinExistence type="inferred from homology"/>
<name>G8BVQ0_TETPH</name>
<feature type="transmembrane region" description="Helical" evidence="3">
    <location>
        <begin position="277"/>
        <end position="300"/>
    </location>
</feature>
<dbReference type="InterPro" id="IPR049150">
    <property type="entry name" value="EFR3_HEAT-like_rpt"/>
</dbReference>
<evidence type="ECO:0000256" key="2">
    <source>
        <dbReference type="ARBA" id="ARBA00017967"/>
    </source>
</evidence>
<reference evidence="4 5" key="1">
    <citation type="journal article" date="2011" name="Proc. Natl. Acad. Sci. U.S.A.">
        <title>Evolutionary erosion of yeast sex chromosomes by mating-type switching accidents.</title>
        <authorList>
            <person name="Gordon J.L."/>
            <person name="Armisen D."/>
            <person name="Proux-Wera E."/>
            <person name="Oheigeartaigh S.S."/>
            <person name="Byrne K.P."/>
            <person name="Wolfe K.H."/>
        </authorList>
    </citation>
    <scope>NUCLEOTIDE SEQUENCE [LARGE SCALE GENOMIC DNA]</scope>
    <source>
        <strain evidence="5">ATCC 24235 / CBS 4417 / NBRC 1672 / NRRL Y-8282 / UCD 70-5</strain>
    </source>
</reference>
<dbReference type="GO" id="GO:0072659">
    <property type="term" value="P:protein localization to plasma membrane"/>
    <property type="evidence" value="ECO:0007669"/>
    <property type="project" value="EnsemblFungi"/>
</dbReference>
<protein>
    <recommendedName>
        <fullName evidence="2">Protein EFR3</fullName>
    </recommendedName>
</protein>
<evidence type="ECO:0000256" key="3">
    <source>
        <dbReference type="SAM" id="Phobius"/>
    </source>
</evidence>
<dbReference type="OrthoDB" id="19232at2759"/>
<accession>G8BVQ0</accession>
<dbReference type="RefSeq" id="XP_003686412.1">
    <property type="nucleotide sequence ID" value="XM_003686364.1"/>
</dbReference>
<dbReference type="OMA" id="LYYVNSR"/>
<dbReference type="KEGG" id="tpf:TPHA_0G01410"/>
<dbReference type="HOGENOM" id="CLU_371806_0_0_1"/>
<dbReference type="Proteomes" id="UP000005666">
    <property type="component" value="Chromosome 7"/>
</dbReference>
<dbReference type="Pfam" id="PF21072">
    <property type="entry name" value="EFR3"/>
    <property type="match status" value="1"/>
</dbReference>
<dbReference type="EMBL" id="HE612862">
    <property type="protein sequence ID" value="CCE63978.1"/>
    <property type="molecule type" value="Genomic_DNA"/>
</dbReference>
<dbReference type="STRING" id="1071381.G8BVQ0"/>
<comment type="similarity">
    <text evidence="1">Belongs to the EFR3 family.</text>
</comment>
<organism evidence="4 5">
    <name type="scientific">Tetrapisispora phaffii (strain ATCC 24235 / CBS 4417 / NBRC 1672 / NRRL Y-8282 / UCD 70-5)</name>
    <name type="common">Yeast</name>
    <name type="synonym">Fabospora phaffii</name>
    <dbReference type="NCBI Taxonomy" id="1071381"/>
    <lineage>
        <taxon>Eukaryota</taxon>
        <taxon>Fungi</taxon>
        <taxon>Dikarya</taxon>
        <taxon>Ascomycota</taxon>
        <taxon>Saccharomycotina</taxon>
        <taxon>Saccharomycetes</taxon>
        <taxon>Saccharomycetales</taxon>
        <taxon>Saccharomycetaceae</taxon>
        <taxon>Tetrapisispora</taxon>
    </lineage>
</organism>
<keyword evidence="3" id="KW-1133">Transmembrane helix</keyword>
<keyword evidence="3" id="KW-0472">Membrane</keyword>
<feature type="transmembrane region" description="Helical" evidence="3">
    <location>
        <begin position="312"/>
        <end position="333"/>
    </location>
</feature>
<dbReference type="InterPro" id="IPR039786">
    <property type="entry name" value="EFR3"/>
</dbReference>
<dbReference type="GeneID" id="11533586"/>
<dbReference type="AlphaFoldDB" id="G8BVQ0"/>
<dbReference type="eggNOG" id="KOG1877">
    <property type="taxonomic scope" value="Eukaryota"/>
</dbReference>